<protein>
    <submittedName>
        <fullName evidence="3">Flagellar brake protein</fullName>
    </submittedName>
</protein>
<feature type="domain" description="PilZ" evidence="1">
    <location>
        <begin position="104"/>
        <end position="228"/>
    </location>
</feature>
<evidence type="ECO:0000313" key="4">
    <source>
        <dbReference type="Proteomes" id="UP000824265"/>
    </source>
</evidence>
<dbReference type="Proteomes" id="UP000824265">
    <property type="component" value="Unassembled WGS sequence"/>
</dbReference>
<dbReference type="GO" id="GO:0035438">
    <property type="term" value="F:cyclic-di-GMP binding"/>
    <property type="evidence" value="ECO:0007669"/>
    <property type="project" value="InterPro"/>
</dbReference>
<organism evidence="3 4">
    <name type="scientific">Candidatus Acetatifactor stercoripullorum</name>
    <dbReference type="NCBI Taxonomy" id="2838414"/>
    <lineage>
        <taxon>Bacteria</taxon>
        <taxon>Bacillati</taxon>
        <taxon>Bacillota</taxon>
        <taxon>Clostridia</taxon>
        <taxon>Lachnospirales</taxon>
        <taxon>Lachnospiraceae</taxon>
        <taxon>Acetatifactor</taxon>
    </lineage>
</organism>
<gene>
    <name evidence="3" type="ORF">H9742_13830</name>
</gene>
<proteinExistence type="predicted"/>
<feature type="domain" description="Type III secretion system flagellar brake protein YcgR PilZN" evidence="2">
    <location>
        <begin position="8"/>
        <end position="91"/>
    </location>
</feature>
<dbReference type="Pfam" id="PF07238">
    <property type="entry name" value="PilZ"/>
    <property type="match status" value="1"/>
</dbReference>
<evidence type="ECO:0000313" key="3">
    <source>
        <dbReference type="EMBL" id="HIW82577.1"/>
    </source>
</evidence>
<reference evidence="3" key="1">
    <citation type="journal article" date="2021" name="PeerJ">
        <title>Extensive microbial diversity within the chicken gut microbiome revealed by metagenomics and culture.</title>
        <authorList>
            <person name="Gilroy R."/>
            <person name="Ravi A."/>
            <person name="Getino M."/>
            <person name="Pursley I."/>
            <person name="Horton D.L."/>
            <person name="Alikhan N.F."/>
            <person name="Baker D."/>
            <person name="Gharbi K."/>
            <person name="Hall N."/>
            <person name="Watson M."/>
            <person name="Adriaenssens E.M."/>
            <person name="Foster-Nyarko E."/>
            <person name="Jarju S."/>
            <person name="Secka A."/>
            <person name="Antonio M."/>
            <person name="Oren A."/>
            <person name="Chaudhuri R.R."/>
            <person name="La Ragione R."/>
            <person name="Hildebrand F."/>
            <person name="Pallen M.J."/>
        </authorList>
    </citation>
    <scope>NUCLEOTIDE SEQUENCE</scope>
    <source>
        <strain evidence="3">CHK195-6426</strain>
    </source>
</reference>
<dbReference type="Pfam" id="PF12945">
    <property type="entry name" value="PilZNR"/>
    <property type="match status" value="1"/>
</dbReference>
<keyword evidence="3" id="KW-0966">Cell projection</keyword>
<keyword evidence="3" id="KW-0969">Cilium</keyword>
<evidence type="ECO:0000259" key="2">
    <source>
        <dbReference type="Pfam" id="PF12945"/>
    </source>
</evidence>
<dbReference type="AlphaFoldDB" id="A0A9D1R7N9"/>
<evidence type="ECO:0000259" key="1">
    <source>
        <dbReference type="Pfam" id="PF07238"/>
    </source>
</evidence>
<dbReference type="Gene3D" id="2.40.10.220">
    <property type="entry name" value="predicted glycosyltransferase like domains"/>
    <property type="match status" value="1"/>
</dbReference>
<reference evidence="3" key="2">
    <citation type="submission" date="2021-04" db="EMBL/GenBank/DDBJ databases">
        <authorList>
            <person name="Gilroy R."/>
        </authorList>
    </citation>
    <scope>NUCLEOTIDE SEQUENCE</scope>
    <source>
        <strain evidence="3">CHK195-6426</strain>
    </source>
</reference>
<dbReference type="EMBL" id="DXGH01000073">
    <property type="protein sequence ID" value="HIW82577.1"/>
    <property type="molecule type" value="Genomic_DNA"/>
</dbReference>
<sequence length="240" mass="27752">MLSRMISVGDKIDLQALEGPGESGEEPAIYHSMVYDILSEDTLELTMPLEKSKLVLLPVGSEYRMISYGETGLYQCLVRVIGRRKSDNVFILGVRLSSGLSKYQRRAYYRYNCTLDMQVRSLSREEIRVLEKKLPFVPQPGLPMEKGVIADISGGGLRFVSQQRYEAEEFIYCAYILVRDGKKKEIEAAGRVLSVRELEEKRGTFEHRVAYCNLSRVMREEIIKYIFEEERKIRKKENLM</sequence>
<accession>A0A9D1R7N9</accession>
<comment type="caution">
    <text evidence="3">The sequence shown here is derived from an EMBL/GenBank/DDBJ whole genome shotgun (WGS) entry which is preliminary data.</text>
</comment>
<keyword evidence="3" id="KW-0282">Flagellum</keyword>
<name>A0A9D1R7N9_9FIRM</name>
<dbReference type="InterPro" id="IPR009875">
    <property type="entry name" value="PilZ_domain"/>
</dbReference>
<dbReference type="InterPro" id="IPR009926">
    <property type="entry name" value="T3SS_YcgR_PilZN"/>
</dbReference>